<dbReference type="EMBL" id="CACRSS010000004">
    <property type="protein sequence ID" value="VYS99325.1"/>
    <property type="molecule type" value="Genomic_DNA"/>
</dbReference>
<reference evidence="1" key="1">
    <citation type="submission" date="2019-11" db="EMBL/GenBank/DDBJ databases">
        <authorList>
            <person name="Feng L."/>
        </authorList>
    </citation>
    <scope>NUCLEOTIDE SEQUENCE</scope>
    <source>
        <strain evidence="1">AMuciniphilaLFYP55</strain>
    </source>
</reference>
<sequence>MEKRLDQAALILNNNMLFFYQQHRWHIKAILTDDRKRILRGGAW</sequence>
<protein>
    <submittedName>
        <fullName evidence="1">Uncharacterized protein</fullName>
    </submittedName>
</protein>
<evidence type="ECO:0000313" key="1">
    <source>
        <dbReference type="EMBL" id="VYS99325.1"/>
    </source>
</evidence>
<accession>A0A6N2T6B9</accession>
<gene>
    <name evidence="1" type="ORF">AMLFYP55_02399</name>
</gene>
<proteinExistence type="predicted"/>
<name>A0A6N2T6B9_9BACT</name>
<organism evidence="1">
    <name type="scientific">Akkermansia muciniphila</name>
    <dbReference type="NCBI Taxonomy" id="239935"/>
    <lineage>
        <taxon>Bacteria</taxon>
        <taxon>Pseudomonadati</taxon>
        <taxon>Verrucomicrobiota</taxon>
        <taxon>Verrucomicrobiia</taxon>
        <taxon>Verrucomicrobiales</taxon>
        <taxon>Akkermansiaceae</taxon>
        <taxon>Akkermansia</taxon>
    </lineage>
</organism>
<dbReference type="AlphaFoldDB" id="A0A6N2T6B9"/>